<keyword evidence="9" id="KW-1185">Reference proteome</keyword>
<evidence type="ECO:0000313" key="9">
    <source>
        <dbReference type="Proteomes" id="UP000324585"/>
    </source>
</evidence>
<comment type="caution">
    <text evidence="8">The sequence shown here is derived from an EMBL/GenBank/DDBJ whole genome shotgun (WGS) entry which is preliminary data.</text>
</comment>
<dbReference type="GO" id="GO:0034511">
    <property type="term" value="F:U3 snoRNA binding"/>
    <property type="evidence" value="ECO:0007669"/>
    <property type="project" value="InterPro"/>
</dbReference>
<evidence type="ECO:0000313" key="8">
    <source>
        <dbReference type="EMBL" id="KAA8496510.1"/>
    </source>
</evidence>
<feature type="coiled-coil region" evidence="4">
    <location>
        <begin position="296"/>
        <end position="323"/>
    </location>
</feature>
<feature type="region of interest" description="Disordered" evidence="5">
    <location>
        <begin position="1"/>
        <end position="24"/>
    </location>
</feature>
<sequence>MGYVKRKAGAKSRNTKKARHAKQTLVKHAVERERMDPFMSKDLLASGHDKRFRSEASDEEIEAEDGVEQYEEDGDRPVQTGASAVRNLLAVLPTPQGIDSSRETDEEGSAYSGGESDVGKDIRQNGTELNCAEEEASTDDDVNDFTAEGETEDGANYDCLLEASVPEDDADHQNTGQNEPSWVEVATLSSLRSDPESVTVNVYSKDGRANRENEARQERTDTAFLSTGCTSSRLLYMPQNISRRWARLEWTPKRLRSLISRLFATAIGTYRDTFCIYPMERDDLCTVRQLCAGHILSHLERSLVRTKRNSAKLKQALDEARLLEEKKNNSVSFSHGEHIEHVEEDDGALKDQGFTRPRVLFLTSMRNNAYDLVNAFISLCYPDPDLAEKRVRNISRFRGEFLEGGHDVVPRSDGDDSLAEHEYRFRGNIDDDFKLGIAYSHSGVKLFADFYESDCIVASPLGLVRLFESAGSKGAIHGKATKLQEKGGAVTESSKSISDFLSSIEVCIVDDTETLLMQNWEYVLTVFERMNKIPHRSREQTDYSRVREYFLNGQASLHCQTILLASYESALLSSLMRNISQNHMGALRIVQQVHATMGSVNNVLLRVPQSFLRVPRAEDRLTASTARFEYFTKQLLQRVGSMPRTLVFVPSYFDFVRIRNYLARLRKDGYLSTIHKDFTYACLSEYANRPDMDRARSRFLSGRLSMLIYTERAHFFYRFVIRGANHVFFYGLPDNARFYSELVNMLQPNGATQGHISSVLDRTGSNGQSVTCLFDAFDTYALRRVVGADAAKRMTSPHAKPNFIIK</sequence>
<evidence type="ECO:0000259" key="6">
    <source>
        <dbReference type="Pfam" id="PF06862"/>
    </source>
</evidence>
<gene>
    <name evidence="8" type="ORF">FVE85_0239</name>
</gene>
<evidence type="ECO:0000259" key="7">
    <source>
        <dbReference type="Pfam" id="PF22916"/>
    </source>
</evidence>
<reference evidence="9" key="1">
    <citation type="journal article" date="2019" name="Nat. Commun.">
        <title>Expansion of phycobilisome linker gene families in mesophilic red algae.</title>
        <authorList>
            <person name="Lee J."/>
            <person name="Kim D."/>
            <person name="Bhattacharya D."/>
            <person name="Yoon H.S."/>
        </authorList>
    </citation>
    <scope>NUCLEOTIDE SEQUENCE [LARGE SCALE GENOMIC DNA]</scope>
    <source>
        <strain evidence="9">CCMP 1328</strain>
    </source>
</reference>
<dbReference type="OMA" id="ASHTERM"/>
<keyword evidence="3" id="KW-0539">Nucleus</keyword>
<evidence type="ECO:0000256" key="4">
    <source>
        <dbReference type="SAM" id="Coils"/>
    </source>
</evidence>
<dbReference type="EMBL" id="VRMN01000002">
    <property type="protein sequence ID" value="KAA8496510.1"/>
    <property type="molecule type" value="Genomic_DNA"/>
</dbReference>
<feature type="compositionally biased region" description="Basic residues" evidence="5">
    <location>
        <begin position="1"/>
        <end position="22"/>
    </location>
</feature>
<dbReference type="PANTHER" id="PTHR12933">
    <property type="entry name" value="ORF PROTEIN-RELATED"/>
    <property type="match status" value="1"/>
</dbReference>
<dbReference type="GO" id="GO:0032040">
    <property type="term" value="C:small-subunit processome"/>
    <property type="evidence" value="ECO:0007669"/>
    <property type="project" value="TreeGrafter"/>
</dbReference>
<dbReference type="Proteomes" id="UP000324585">
    <property type="component" value="Unassembled WGS sequence"/>
</dbReference>
<dbReference type="Pfam" id="PF22916">
    <property type="entry name" value="UTP25_NTPase-like"/>
    <property type="match status" value="1"/>
</dbReference>
<protein>
    <submittedName>
        <fullName evidence="8">U3 small nucleolar RNA-associated protein 25</fullName>
    </submittedName>
</protein>
<feature type="domain" description="UTP25 C-terminal" evidence="6">
    <location>
        <begin position="600"/>
        <end position="797"/>
    </location>
</feature>
<dbReference type="GO" id="GO:0019843">
    <property type="term" value="F:rRNA binding"/>
    <property type="evidence" value="ECO:0007669"/>
    <property type="project" value="TreeGrafter"/>
</dbReference>
<dbReference type="InterPro" id="IPR053939">
    <property type="entry name" value="UTP25_C"/>
</dbReference>
<comment type="subcellular location">
    <subcellularLocation>
        <location evidence="1">Nucleus</location>
        <location evidence="1">Nucleolus</location>
    </subcellularLocation>
</comment>
<evidence type="ECO:0000256" key="5">
    <source>
        <dbReference type="SAM" id="MobiDB-lite"/>
    </source>
</evidence>
<feature type="compositionally biased region" description="Basic and acidic residues" evidence="5">
    <location>
        <begin position="47"/>
        <end position="56"/>
    </location>
</feature>
<feature type="compositionally biased region" description="Acidic residues" evidence="5">
    <location>
        <begin position="131"/>
        <end position="155"/>
    </location>
</feature>
<dbReference type="AlphaFoldDB" id="A0A5J4YZS1"/>
<comment type="similarity">
    <text evidence="2">Belongs to the UTP25 family.</text>
</comment>
<organism evidence="8 9">
    <name type="scientific">Porphyridium purpureum</name>
    <name type="common">Red alga</name>
    <name type="synonym">Porphyridium cruentum</name>
    <dbReference type="NCBI Taxonomy" id="35688"/>
    <lineage>
        <taxon>Eukaryota</taxon>
        <taxon>Rhodophyta</taxon>
        <taxon>Bangiophyceae</taxon>
        <taxon>Porphyridiales</taxon>
        <taxon>Porphyridiaceae</taxon>
        <taxon>Porphyridium</taxon>
    </lineage>
</organism>
<proteinExistence type="inferred from homology"/>
<dbReference type="InterPro" id="IPR010678">
    <property type="entry name" value="UTP25"/>
</dbReference>
<name>A0A5J4YZS1_PORPP</name>
<dbReference type="GO" id="GO:0000462">
    <property type="term" value="P:maturation of SSU-rRNA from tricistronic rRNA transcript (SSU-rRNA, 5.8S rRNA, LSU-rRNA)"/>
    <property type="evidence" value="ECO:0007669"/>
    <property type="project" value="TreeGrafter"/>
</dbReference>
<evidence type="ECO:0000256" key="3">
    <source>
        <dbReference type="ARBA" id="ARBA00023242"/>
    </source>
</evidence>
<evidence type="ECO:0000256" key="1">
    <source>
        <dbReference type="ARBA" id="ARBA00004604"/>
    </source>
</evidence>
<accession>A0A5J4YZS1</accession>
<dbReference type="InterPro" id="IPR053940">
    <property type="entry name" value="UTP25_NTPase-like"/>
</dbReference>
<evidence type="ECO:0000256" key="2">
    <source>
        <dbReference type="ARBA" id="ARBA00009223"/>
    </source>
</evidence>
<dbReference type="OrthoDB" id="10264378at2759"/>
<feature type="compositionally biased region" description="Acidic residues" evidence="5">
    <location>
        <begin position="57"/>
        <end position="74"/>
    </location>
</feature>
<dbReference type="Pfam" id="PF06862">
    <property type="entry name" value="Utp25_C"/>
    <property type="match status" value="1"/>
</dbReference>
<keyword evidence="4" id="KW-0175">Coiled coil</keyword>
<dbReference type="PANTHER" id="PTHR12933:SF0">
    <property type="entry name" value="U3 SMALL NUCLEOLAR RNA-ASSOCIATED PROTEIN 25 HOMOLOG"/>
    <property type="match status" value="1"/>
</dbReference>
<feature type="region of interest" description="Disordered" evidence="5">
    <location>
        <begin position="37"/>
        <end position="156"/>
    </location>
</feature>
<feature type="domain" description="UTP25 NTP hydrolase-like" evidence="7">
    <location>
        <begin position="282"/>
        <end position="586"/>
    </location>
</feature>